<dbReference type="PANTHER" id="PTHR34144">
    <property type="entry name" value="CHROMOSOME 8, WHOLE GENOME SHOTGUN SEQUENCE"/>
    <property type="match status" value="1"/>
</dbReference>
<feature type="compositionally biased region" description="Basic and acidic residues" evidence="1">
    <location>
        <begin position="388"/>
        <end position="400"/>
    </location>
</feature>
<sequence>MQIRDKTPFEKEFDKRVSFQTIKETTFKLFTKRNRRINKQTISEGILFQKENDHRNVNGNGNEKGNGNGNGNGTENFNKRGISFNQQSRLGKGHMSPKTKYFNKRSIKKKKLLLVPFLFLILLVAFVAFFHHKEGEMPRIKTRKVLIVTERVRDLITDKRNGELTPFGLIANMLTIAKNKKYLVSYRKPTKMEKIWLRAMSIKRVHFGVEDPRELEVLQQKVDPDVTLINLKFDSVDKLKWALNFQNMFPESDNFYYINNYASYFANPNNKEQFLQLQENANGRIFLKEELFSKIASMSCEQFIFSNNADRELFMKYDPVCRQRSMMVPIMSQTELFSFQKTIISLPSKYDEHPDDIHKFKLHDFLDIHKYLLNYTGNLKKNGKYEENIRPDVKSDDPNNDHSYSFSDTARADREDQLYNRIAYQGNDINKPKKRKLINKKLISKRSFDDRNRVVIISENCNNEGNILKFIENIYLQKTKKIANTNNQLTIVVKDCLNLQWISDYFDWIEIIVGEPSENLLKELVQETKLIVEPYDIPDGLSSLKLKFMYYGIPFLFTEQSGGDFLFDSDEKLCKWDDYICLFDRMNSLINNKFVWLKEISHSNYHFRYYFHPKNALEKSFRIKWLNRRVFTKVRDGTMKSLYTPNRIDLETTFHDLISNTNDYLERADSKRENSKRIISQFRNRLDRLDLAQQIEYNTDNAPNFPNQHGNDQGRITDLNGRMHRNGKTDRDDDDDDADEEDLNLYLQNYPGDKLFVAMICVDIEDIWKDLESAIIQLVKFVGMKNIYISILSNGNKDSTPTLLENFGNKLNTMGVANTIVPQADSNREQYLINRILYLAKLRNKVLEPLTPDYPKIMFINDIIVKFRDLKNLLLTPIDYDMVCGLDFGMGWQKFNEHHNQVQEDKLRIRFYDRWVALDSYGDSFTNEYPFFNRDQERTKALIDKGLPVQVYSCWNGVVVYKSEPWLKNNVRFRASYPDECYSSECTLLPKDLYEEGYYRVFINPIVQTAYNKESYDVLTQTDYYQKVVLNSNYYNQYRKLNQIKHDYKITRKIPKYVVCCDSEERKNNRADWLNCHWEFN</sequence>
<proteinExistence type="predicted"/>
<evidence type="ECO:0000256" key="1">
    <source>
        <dbReference type="SAM" id="MobiDB-lite"/>
    </source>
</evidence>
<dbReference type="PANTHER" id="PTHR34144:SF7">
    <property type="entry name" value="EXPORT PROTEIN (CAP59), PUTATIVE (AFU_ORTHOLOGUE AFUA_7G05020)-RELATED"/>
    <property type="match status" value="1"/>
</dbReference>
<dbReference type="EMBL" id="JANTQA010000045">
    <property type="protein sequence ID" value="KAJ3433909.1"/>
    <property type="molecule type" value="Genomic_DNA"/>
</dbReference>
<comment type="caution">
    <text evidence="3">The sequence shown here is derived from an EMBL/GenBank/DDBJ whole genome shotgun (WGS) entry which is preliminary data.</text>
</comment>
<dbReference type="AlphaFoldDB" id="A0AAV7YYY8"/>
<feature type="transmembrane region" description="Helical" evidence="2">
    <location>
        <begin position="112"/>
        <end position="131"/>
    </location>
</feature>
<feature type="compositionally biased region" description="Gly residues" evidence="1">
    <location>
        <begin position="62"/>
        <end position="72"/>
    </location>
</feature>
<evidence type="ECO:0000313" key="3">
    <source>
        <dbReference type="EMBL" id="KAJ3433909.1"/>
    </source>
</evidence>
<gene>
    <name evidence="3" type="ORF">M0812_19965</name>
</gene>
<reference evidence="3" key="1">
    <citation type="submission" date="2022-08" db="EMBL/GenBank/DDBJ databases">
        <title>Novel sulphate-reducing endosymbionts in the free-living metamonad Anaeramoeba.</title>
        <authorList>
            <person name="Jerlstrom-Hultqvist J."/>
            <person name="Cepicka I."/>
            <person name="Gallot-Lavallee L."/>
            <person name="Salas-Leiva D."/>
            <person name="Curtis B.A."/>
            <person name="Zahonova K."/>
            <person name="Pipaliya S."/>
            <person name="Dacks J."/>
            <person name="Roger A.J."/>
        </authorList>
    </citation>
    <scope>NUCLEOTIDE SEQUENCE</scope>
    <source>
        <strain evidence="3">Busselton2</strain>
    </source>
</reference>
<keyword evidence="2" id="KW-1133">Transmembrane helix</keyword>
<feature type="compositionally biased region" description="Polar residues" evidence="1">
    <location>
        <begin position="700"/>
        <end position="711"/>
    </location>
</feature>
<organism evidence="3 4">
    <name type="scientific">Anaeramoeba flamelloides</name>
    <dbReference type="NCBI Taxonomy" id="1746091"/>
    <lineage>
        <taxon>Eukaryota</taxon>
        <taxon>Metamonada</taxon>
        <taxon>Anaeramoebidae</taxon>
        <taxon>Anaeramoeba</taxon>
    </lineage>
</organism>
<feature type="region of interest" description="Disordered" evidence="1">
    <location>
        <begin position="700"/>
        <end position="737"/>
    </location>
</feature>
<dbReference type="InterPro" id="IPR021047">
    <property type="entry name" value="Mannosyltransferase_CMT1"/>
</dbReference>
<evidence type="ECO:0000313" key="4">
    <source>
        <dbReference type="Proteomes" id="UP001146793"/>
    </source>
</evidence>
<dbReference type="Proteomes" id="UP001146793">
    <property type="component" value="Unassembled WGS sequence"/>
</dbReference>
<keyword evidence="2" id="KW-0812">Transmembrane</keyword>
<protein>
    <submittedName>
        <fullName evidence="3">Uncharacterized protein</fullName>
    </submittedName>
</protein>
<feature type="region of interest" description="Disordered" evidence="1">
    <location>
        <begin position="388"/>
        <end position="407"/>
    </location>
</feature>
<dbReference type="Pfam" id="PF11735">
    <property type="entry name" value="CAP59_mtransfer"/>
    <property type="match status" value="1"/>
</dbReference>
<accession>A0AAV7YYY8</accession>
<name>A0AAV7YYY8_9EUKA</name>
<keyword evidence="2" id="KW-0472">Membrane</keyword>
<feature type="region of interest" description="Disordered" evidence="1">
    <location>
        <begin position="52"/>
        <end position="76"/>
    </location>
</feature>
<evidence type="ECO:0000256" key="2">
    <source>
        <dbReference type="SAM" id="Phobius"/>
    </source>
</evidence>